<protein>
    <submittedName>
        <fullName evidence="3">Outer membrane protein assembly factor BamB</fullName>
    </submittedName>
</protein>
<dbReference type="PANTHER" id="PTHR34512">
    <property type="entry name" value="CELL SURFACE PROTEIN"/>
    <property type="match status" value="1"/>
</dbReference>
<keyword evidence="1" id="KW-0732">Signal</keyword>
<evidence type="ECO:0000313" key="3">
    <source>
        <dbReference type="EMBL" id="QDT22938.1"/>
    </source>
</evidence>
<dbReference type="InterPro" id="IPR002372">
    <property type="entry name" value="PQQ_rpt_dom"/>
</dbReference>
<proteinExistence type="predicted"/>
<evidence type="ECO:0000256" key="1">
    <source>
        <dbReference type="SAM" id="SignalP"/>
    </source>
</evidence>
<dbReference type="InterPro" id="IPR011047">
    <property type="entry name" value="Quinoprotein_ADH-like_sf"/>
</dbReference>
<dbReference type="PANTHER" id="PTHR34512:SF30">
    <property type="entry name" value="OUTER MEMBRANE PROTEIN ASSEMBLY FACTOR BAMB"/>
    <property type="match status" value="1"/>
</dbReference>
<feature type="domain" description="Pyrrolo-quinoline quinone repeat" evidence="2">
    <location>
        <begin position="92"/>
        <end position="345"/>
    </location>
</feature>
<dbReference type="Gene3D" id="2.130.10.10">
    <property type="entry name" value="YVTN repeat-like/Quinoprotein amine dehydrogenase"/>
    <property type="match status" value="1"/>
</dbReference>
<dbReference type="EMBL" id="CP036266">
    <property type="protein sequence ID" value="QDT22938.1"/>
    <property type="molecule type" value="Genomic_DNA"/>
</dbReference>
<evidence type="ECO:0000313" key="4">
    <source>
        <dbReference type="Proteomes" id="UP000320421"/>
    </source>
</evidence>
<dbReference type="RefSeq" id="WP_232106651.1">
    <property type="nucleotide sequence ID" value="NZ_CP036266.1"/>
</dbReference>
<name>A0A517PUA7_9PLAN</name>
<keyword evidence="4" id="KW-1185">Reference proteome</keyword>
<evidence type="ECO:0000259" key="2">
    <source>
        <dbReference type="Pfam" id="PF13360"/>
    </source>
</evidence>
<gene>
    <name evidence="3" type="primary">bamB_3</name>
    <name evidence="3" type="ORF">HG66A1_47490</name>
</gene>
<dbReference type="Proteomes" id="UP000320421">
    <property type="component" value="Chromosome"/>
</dbReference>
<dbReference type="AlphaFoldDB" id="A0A517PUA7"/>
<sequence length="417" mass="46296" precursor="true">MHQLRLISLSLVFMFGFTASATSADQTLPNQSWSQWRGPQRDGTLPGTALPDSLNEQNLKLRWELPLSPGYSGPIVTADRVFVTETVNEETEVVRALDRQTGKELWKQSWPGAISVPFFAKANGDWIRATPAFDGERLYVAGIRDVLVCLDAASGSILWRLDFVEQLKSSLPSFGFASSPLVTDEAVYVQAGGGFCKVNKLTGEVIWRVLEDGGGMFGSAFSSPCLAELDGVQQILVQTRTTLAGVDPESGQVFWEQKIPAFRGMNILTPSVVNNTVFTSSYGGRSFLFDITRNDGKWQVKELWSNAIQGYMSSPIILDGYIYLHLKNQRFTCLDLKTGKAVWTTAPYGKYWSMVTDGQKILALDQKGELLLIKASPKKFDLIDQRKVADDSWAYLAVSGKDLFIRDLKQLSVYQAE</sequence>
<dbReference type="Pfam" id="PF13360">
    <property type="entry name" value="PQQ_2"/>
    <property type="match status" value="1"/>
</dbReference>
<dbReference type="SUPFAM" id="SSF50998">
    <property type="entry name" value="Quinoprotein alcohol dehydrogenase-like"/>
    <property type="match status" value="1"/>
</dbReference>
<feature type="signal peptide" evidence="1">
    <location>
        <begin position="1"/>
        <end position="24"/>
    </location>
</feature>
<organism evidence="3 4">
    <name type="scientific">Gimesia chilikensis</name>
    <dbReference type="NCBI Taxonomy" id="2605989"/>
    <lineage>
        <taxon>Bacteria</taxon>
        <taxon>Pseudomonadati</taxon>
        <taxon>Planctomycetota</taxon>
        <taxon>Planctomycetia</taxon>
        <taxon>Planctomycetales</taxon>
        <taxon>Planctomycetaceae</taxon>
        <taxon>Gimesia</taxon>
    </lineage>
</organism>
<dbReference type="SMART" id="SM00564">
    <property type="entry name" value="PQQ"/>
    <property type="match status" value="5"/>
</dbReference>
<dbReference type="InterPro" id="IPR015943">
    <property type="entry name" value="WD40/YVTN_repeat-like_dom_sf"/>
</dbReference>
<accession>A0A517PUA7</accession>
<reference evidence="3 4" key="1">
    <citation type="submission" date="2019-02" db="EMBL/GenBank/DDBJ databases">
        <title>Deep-cultivation of Planctomycetes and their phenomic and genomic characterization uncovers novel biology.</title>
        <authorList>
            <person name="Wiegand S."/>
            <person name="Jogler M."/>
            <person name="Boedeker C."/>
            <person name="Pinto D."/>
            <person name="Vollmers J."/>
            <person name="Rivas-Marin E."/>
            <person name="Kohn T."/>
            <person name="Peeters S.H."/>
            <person name="Heuer A."/>
            <person name="Rast P."/>
            <person name="Oberbeckmann S."/>
            <person name="Bunk B."/>
            <person name="Jeske O."/>
            <person name="Meyerdierks A."/>
            <person name="Storesund J.E."/>
            <person name="Kallscheuer N."/>
            <person name="Luecker S."/>
            <person name="Lage O.M."/>
            <person name="Pohl T."/>
            <person name="Merkel B.J."/>
            <person name="Hornburger P."/>
            <person name="Mueller R.-W."/>
            <person name="Bruemmer F."/>
            <person name="Labrenz M."/>
            <person name="Spormann A.M."/>
            <person name="Op den Camp H."/>
            <person name="Overmann J."/>
            <person name="Amann R."/>
            <person name="Jetten M.S.M."/>
            <person name="Mascher T."/>
            <person name="Medema M.H."/>
            <person name="Devos D.P."/>
            <person name="Kaster A.-K."/>
            <person name="Ovreas L."/>
            <person name="Rohde M."/>
            <person name="Galperin M.Y."/>
            <person name="Jogler C."/>
        </authorList>
    </citation>
    <scope>NUCLEOTIDE SEQUENCE [LARGE SCALE GENOMIC DNA]</scope>
    <source>
        <strain evidence="3 4">HG66A1</strain>
    </source>
</reference>
<dbReference type="InterPro" id="IPR018391">
    <property type="entry name" value="PQQ_b-propeller_rpt"/>
</dbReference>
<feature type="chain" id="PRO_5021804377" evidence="1">
    <location>
        <begin position="25"/>
        <end position="417"/>
    </location>
</feature>